<evidence type="ECO:0000313" key="1">
    <source>
        <dbReference type="EMBL" id="TDC02015.1"/>
    </source>
</evidence>
<dbReference type="EMBL" id="SMJZ01000144">
    <property type="protein sequence ID" value="TDC02015.1"/>
    <property type="molecule type" value="Genomic_DNA"/>
</dbReference>
<proteinExistence type="predicted"/>
<keyword evidence="2" id="KW-1185">Reference proteome</keyword>
<organism evidence="1 2">
    <name type="scientific">Nonomuraea longispora</name>
    <dbReference type="NCBI Taxonomy" id="1848320"/>
    <lineage>
        <taxon>Bacteria</taxon>
        <taxon>Bacillati</taxon>
        <taxon>Actinomycetota</taxon>
        <taxon>Actinomycetes</taxon>
        <taxon>Streptosporangiales</taxon>
        <taxon>Streptosporangiaceae</taxon>
        <taxon>Nonomuraea</taxon>
    </lineage>
</organism>
<reference evidence="1 2" key="1">
    <citation type="submission" date="2019-02" db="EMBL/GenBank/DDBJ databases">
        <title>Draft genome sequences of novel Actinobacteria.</title>
        <authorList>
            <person name="Sahin N."/>
            <person name="Ay H."/>
            <person name="Saygin H."/>
        </authorList>
    </citation>
    <scope>NUCLEOTIDE SEQUENCE [LARGE SCALE GENOMIC DNA]</scope>
    <source>
        <strain evidence="1 2">KC201</strain>
    </source>
</reference>
<dbReference type="AlphaFoldDB" id="A0A4R4N0F4"/>
<accession>A0A4R4N0F4</accession>
<name>A0A4R4N0F4_9ACTN</name>
<sequence length="53" mass="5531">TRPALGHDLFQDALAAVADVFSRAVAHAVLAATGREGAPAYLDVFPSALRKEP</sequence>
<protein>
    <submittedName>
        <fullName evidence="1">Peptidase S58 family protein</fullName>
    </submittedName>
</protein>
<feature type="non-terminal residue" evidence="1">
    <location>
        <position position="1"/>
    </location>
</feature>
<comment type="caution">
    <text evidence="1">The sequence shown here is derived from an EMBL/GenBank/DDBJ whole genome shotgun (WGS) entry which is preliminary data.</text>
</comment>
<evidence type="ECO:0000313" key="2">
    <source>
        <dbReference type="Proteomes" id="UP000295157"/>
    </source>
</evidence>
<dbReference type="Proteomes" id="UP000295157">
    <property type="component" value="Unassembled WGS sequence"/>
</dbReference>
<gene>
    <name evidence="1" type="ORF">E1267_30450</name>
</gene>